<dbReference type="InterPro" id="IPR018710">
    <property type="entry name" value="DUF2232"/>
</dbReference>
<dbReference type="EMBL" id="CP031417">
    <property type="protein sequence ID" value="AXK80523.1"/>
    <property type="molecule type" value="Genomic_DNA"/>
</dbReference>
<reference evidence="2 3" key="1">
    <citation type="submission" date="2018-07" db="EMBL/GenBank/DDBJ databases">
        <authorList>
            <person name="Quirk P.G."/>
            <person name="Krulwich T.A."/>
        </authorList>
    </citation>
    <scope>NUCLEOTIDE SEQUENCE [LARGE SCALE GENOMIC DNA]</scope>
    <source>
        <strain evidence="2 3">CC-BB4</strain>
    </source>
</reference>
<keyword evidence="1" id="KW-1133">Transmembrane helix</keyword>
<feature type="transmembrane region" description="Helical" evidence="1">
    <location>
        <begin position="241"/>
        <end position="260"/>
    </location>
</feature>
<feature type="transmembrane region" description="Helical" evidence="1">
    <location>
        <begin position="197"/>
        <end position="220"/>
    </location>
</feature>
<feature type="transmembrane region" description="Helical" evidence="1">
    <location>
        <begin position="73"/>
        <end position="106"/>
    </location>
</feature>
<proteinExistence type="predicted"/>
<dbReference type="OrthoDB" id="7335270at2"/>
<name>A0A345ZUC6_9HYPH</name>
<feature type="transmembrane region" description="Helical" evidence="1">
    <location>
        <begin position="299"/>
        <end position="324"/>
    </location>
</feature>
<keyword evidence="1" id="KW-0472">Membrane</keyword>
<feature type="transmembrane region" description="Helical" evidence="1">
    <location>
        <begin position="20"/>
        <end position="40"/>
    </location>
</feature>
<keyword evidence="3" id="KW-1185">Reference proteome</keyword>
<organism evidence="2 3">
    <name type="scientific">Pseudolabrys taiwanensis</name>
    <dbReference type="NCBI Taxonomy" id="331696"/>
    <lineage>
        <taxon>Bacteria</taxon>
        <taxon>Pseudomonadati</taxon>
        <taxon>Pseudomonadota</taxon>
        <taxon>Alphaproteobacteria</taxon>
        <taxon>Hyphomicrobiales</taxon>
        <taxon>Xanthobacteraceae</taxon>
        <taxon>Pseudolabrys</taxon>
    </lineage>
</organism>
<gene>
    <name evidence="2" type="ORF">DW352_08350</name>
</gene>
<feature type="transmembrane region" description="Helical" evidence="1">
    <location>
        <begin position="47"/>
        <end position="67"/>
    </location>
</feature>
<evidence type="ECO:0000313" key="3">
    <source>
        <dbReference type="Proteomes" id="UP000254889"/>
    </source>
</evidence>
<keyword evidence="1" id="KW-0812">Transmembrane</keyword>
<dbReference type="Pfam" id="PF09991">
    <property type="entry name" value="DUF2232"/>
    <property type="match status" value="1"/>
</dbReference>
<dbReference type="Proteomes" id="UP000254889">
    <property type="component" value="Chromosome"/>
</dbReference>
<accession>A0A345ZUC6</accession>
<evidence type="ECO:0000313" key="2">
    <source>
        <dbReference type="EMBL" id="AXK80523.1"/>
    </source>
</evidence>
<evidence type="ECO:0000256" key="1">
    <source>
        <dbReference type="SAM" id="Phobius"/>
    </source>
</evidence>
<sequence length="346" mass="35585">MVGTDVGSASNRSNGAGQLGMMQTGLIGIGAGAAAALLFASVTSGSWLSVILFYLAPLPIMIAGLGWTHWASLTAAIVAAGAIGLIFGGAFFLAFLAGAGIPAWWLTYLSLLARPLTATAGASDQPSLEWYPPGRLVLWAAALAALVVLFAIPNFGLDAESFRTGLASALNRMLQLDAGRDGVPAADAERAKRFIDFFVTVIPPAAAVLATVTSLVNLWLAGRIVRFSGRLTRPWPEIAAMVFPPTAAIALGVATVLSFVDGLVGIVAGVVAASLCMAHAVLGLAVVHDVTRSLNSRPFIIGGVYASLAVLGWPVLIFAVLGLVETLFGLRARIASKRGPPASTIT</sequence>
<dbReference type="KEGG" id="ptaw:DW352_08350"/>
<feature type="transmembrane region" description="Helical" evidence="1">
    <location>
        <begin position="266"/>
        <end position="287"/>
    </location>
</feature>
<dbReference type="AlphaFoldDB" id="A0A345ZUC6"/>
<feature type="transmembrane region" description="Helical" evidence="1">
    <location>
        <begin position="136"/>
        <end position="156"/>
    </location>
</feature>
<protein>
    <submittedName>
        <fullName evidence="2">DUF2232 domain-containing protein</fullName>
    </submittedName>
</protein>